<dbReference type="InterPro" id="IPR037041">
    <property type="entry name" value="Trigger_fac_C_sf"/>
</dbReference>
<dbReference type="RefSeq" id="WP_182041885.1">
    <property type="nucleotide sequence ID" value="NZ_JACDZE010000001.1"/>
</dbReference>
<name>A0A838ZRL2_9FLAO</name>
<keyword evidence="4" id="KW-0413">Isomerase</keyword>
<feature type="domain" description="Trigger factor ribosome-binding bacterial" evidence="3">
    <location>
        <begin position="1"/>
        <end position="144"/>
    </location>
</feature>
<dbReference type="GO" id="GO:0015031">
    <property type="term" value="P:protein transport"/>
    <property type="evidence" value="ECO:0007669"/>
    <property type="project" value="InterPro"/>
</dbReference>
<dbReference type="GO" id="GO:0043335">
    <property type="term" value="P:protein unfolding"/>
    <property type="evidence" value="ECO:0007669"/>
    <property type="project" value="TreeGrafter"/>
</dbReference>
<dbReference type="Proteomes" id="UP000552241">
    <property type="component" value="Unassembled WGS sequence"/>
</dbReference>
<dbReference type="PANTHER" id="PTHR30560">
    <property type="entry name" value="TRIGGER FACTOR CHAPERONE AND PEPTIDYL-PROLYL CIS/TRANS ISOMERASE"/>
    <property type="match status" value="1"/>
</dbReference>
<dbReference type="PANTHER" id="PTHR30560:SF3">
    <property type="entry name" value="TRIGGER FACTOR-LIKE PROTEIN TIG, CHLOROPLASTIC"/>
    <property type="match status" value="1"/>
</dbReference>
<dbReference type="EMBL" id="JACDZE010000001">
    <property type="protein sequence ID" value="MBA5628279.1"/>
    <property type="molecule type" value="Genomic_DNA"/>
</dbReference>
<evidence type="ECO:0000313" key="5">
    <source>
        <dbReference type="Proteomes" id="UP000552241"/>
    </source>
</evidence>
<dbReference type="GO" id="GO:0043022">
    <property type="term" value="F:ribosome binding"/>
    <property type="evidence" value="ECO:0007669"/>
    <property type="project" value="TreeGrafter"/>
</dbReference>
<dbReference type="GO" id="GO:0044183">
    <property type="term" value="F:protein folding chaperone"/>
    <property type="evidence" value="ECO:0007669"/>
    <property type="project" value="TreeGrafter"/>
</dbReference>
<dbReference type="AlphaFoldDB" id="A0A838ZRL2"/>
<evidence type="ECO:0000256" key="2">
    <source>
        <dbReference type="SAM" id="MobiDB-lite"/>
    </source>
</evidence>
<accession>A0A838ZRL2</accession>
<sequence length="463" mass="53580">MNITQNSIDDLNAVLTVTIEKDDYKEKVEKALNNYRKNATIKGFRKGQVPMSFVKKQFEKSIIFDEVNQLLQTAINDHIQKEKISILGNPLPKAQDDMDWDADTLNFEFELGLAPDFKVDLSKIKADTYSIEVTDEEVQKYIDNFAKRFGTMKTLEKVEEGANVKVLMKELDAEKNEVEGSEKESYLFVDELAKPKKFIGKKVGDVIVVKSKEISEDAVNLEQILNWDAEKAADFDGQLQFEILEITAMEPSAVDQSLFDKVYGEGAVSSEEEFRQKIKDEAEKMYSRETDKQMMNEVVEELIKETKFDLPTDFLSRWLHFSNEKIESVEDAAEQLKKEENGLRYQLIESKVAEAYDLKVEFADVEAAMRNIIKEQLAMYGQSNMPEEDLERIVQGSLQNQQEFQRMADQVFADKMMQTFKENAKLKEKKVTFDAFVKLMEEKQKNHQHDHDHDHDHAHDHAH</sequence>
<feature type="coiled-coil region" evidence="1">
    <location>
        <begin position="319"/>
        <end position="346"/>
    </location>
</feature>
<comment type="caution">
    <text evidence="4">The sequence shown here is derived from an EMBL/GenBank/DDBJ whole genome shotgun (WGS) entry which is preliminary data.</text>
</comment>
<gene>
    <name evidence="4" type="primary">tig</name>
    <name evidence="4" type="ORF">HU137_00675</name>
</gene>
<evidence type="ECO:0000259" key="3">
    <source>
        <dbReference type="Pfam" id="PF05697"/>
    </source>
</evidence>
<dbReference type="InterPro" id="IPR005215">
    <property type="entry name" value="Trig_fac"/>
</dbReference>
<dbReference type="InterPro" id="IPR036611">
    <property type="entry name" value="Trigger_fac_ribosome-bd_sf"/>
</dbReference>
<dbReference type="SUPFAM" id="SSF102735">
    <property type="entry name" value="Trigger factor ribosome-binding domain"/>
    <property type="match status" value="1"/>
</dbReference>
<dbReference type="SUPFAM" id="SSF109998">
    <property type="entry name" value="Triger factor/SurA peptide-binding domain-like"/>
    <property type="match status" value="1"/>
</dbReference>
<keyword evidence="1" id="KW-0175">Coiled coil</keyword>
<dbReference type="InterPro" id="IPR008881">
    <property type="entry name" value="Trigger_fac_ribosome-bd_bac"/>
</dbReference>
<dbReference type="PIRSF" id="PIRSF003095">
    <property type="entry name" value="Trigger_factor"/>
    <property type="match status" value="1"/>
</dbReference>
<dbReference type="Gene3D" id="1.10.3120.10">
    <property type="entry name" value="Trigger factor, C-terminal domain"/>
    <property type="match status" value="1"/>
</dbReference>
<evidence type="ECO:0000256" key="1">
    <source>
        <dbReference type="SAM" id="Coils"/>
    </source>
</evidence>
<dbReference type="Pfam" id="PF05697">
    <property type="entry name" value="Trigger_N"/>
    <property type="match status" value="1"/>
</dbReference>
<dbReference type="GO" id="GO:0003755">
    <property type="term" value="F:peptidyl-prolyl cis-trans isomerase activity"/>
    <property type="evidence" value="ECO:0007669"/>
    <property type="project" value="UniProtKB-EC"/>
</dbReference>
<reference evidence="4 5" key="1">
    <citation type="submission" date="2020-07" db="EMBL/GenBank/DDBJ databases">
        <title>Moheibacter lacus sp. nov., a member of the family Flavobacteriaceae isolated from freshwater lake sediment.</title>
        <authorList>
            <person name="Liu Y."/>
        </authorList>
    </citation>
    <scope>NUCLEOTIDE SEQUENCE [LARGE SCALE GENOMIC DNA]</scope>
    <source>
        <strain evidence="4 5">BDHS18</strain>
    </source>
</reference>
<dbReference type="GO" id="GO:0051083">
    <property type="term" value="P:'de novo' cotranslational protein folding"/>
    <property type="evidence" value="ECO:0007669"/>
    <property type="project" value="TreeGrafter"/>
</dbReference>
<dbReference type="EC" id="5.2.1.8" evidence="4"/>
<keyword evidence="5" id="KW-1185">Reference proteome</keyword>
<organism evidence="4 5">
    <name type="scientific">Moheibacter lacus</name>
    <dbReference type="NCBI Taxonomy" id="2745851"/>
    <lineage>
        <taxon>Bacteria</taxon>
        <taxon>Pseudomonadati</taxon>
        <taxon>Bacteroidota</taxon>
        <taxon>Flavobacteriia</taxon>
        <taxon>Flavobacteriales</taxon>
        <taxon>Weeksellaceae</taxon>
        <taxon>Moheibacter</taxon>
    </lineage>
</organism>
<proteinExistence type="predicted"/>
<dbReference type="InterPro" id="IPR027304">
    <property type="entry name" value="Trigger_fact/SurA_dom_sf"/>
</dbReference>
<protein>
    <submittedName>
        <fullName evidence="4">Trigger factor</fullName>
        <ecNumber evidence="4">5.2.1.8</ecNumber>
    </submittedName>
</protein>
<dbReference type="NCBIfam" id="TIGR00115">
    <property type="entry name" value="tig"/>
    <property type="match status" value="1"/>
</dbReference>
<dbReference type="Gene3D" id="3.30.70.1050">
    <property type="entry name" value="Trigger factor ribosome-binding domain"/>
    <property type="match status" value="1"/>
</dbReference>
<evidence type="ECO:0000313" key="4">
    <source>
        <dbReference type="EMBL" id="MBA5628279.1"/>
    </source>
</evidence>
<feature type="region of interest" description="Disordered" evidence="2">
    <location>
        <begin position="443"/>
        <end position="463"/>
    </location>
</feature>